<proteinExistence type="inferred from homology"/>
<sequence length="352" mass="35887">MTTIDPLRATCPAPAAETERVLLGHGSGGRLMAELLDDVIAGGLGETGPLEDAALIGLGDVDVVFSTDSFVVTPRFFPGGDIGSLAVYGTVNDLAMRGARPVALSLAYVLEEGLPLDELRAITASVAAAARECGIHVVTGDTKVVGRGAADGAYLTTAGIGVRLLDAYPSAANGMAGDVVLLSGPIGAHGTAIMSAREGLGFESEIHSDSRPLHELVAAMIAAGGPQVHTLRDPTRGGLAGALNELAEASDVAVEVDDAALPVPPQVASACELLGLDPLHVANEGCLVAFVAPAAADPVLTAMRAHPAGRYARAIGVVRETARDLPRVTARTLVGARRVVDMLIGEQLPRIC</sequence>
<dbReference type="SUPFAM" id="SSF56042">
    <property type="entry name" value="PurM C-terminal domain-like"/>
    <property type="match status" value="1"/>
</dbReference>
<feature type="domain" description="PurM-like N-terminal" evidence="2">
    <location>
        <begin position="51"/>
        <end position="162"/>
    </location>
</feature>
<dbReference type="InterPro" id="IPR036921">
    <property type="entry name" value="PurM-like_N_sf"/>
</dbReference>
<dbReference type="PANTHER" id="PTHR30303:SF0">
    <property type="entry name" value="CARBAMOYL DEHYDRATASE HYPE"/>
    <property type="match status" value="1"/>
</dbReference>
<gene>
    <name evidence="4" type="primary">hypE</name>
    <name evidence="4" type="ORF">ACFSYJ_42925</name>
</gene>
<keyword evidence="5" id="KW-1185">Reference proteome</keyword>
<comment type="similarity">
    <text evidence="1">Belongs to the HypE family.</text>
</comment>
<dbReference type="InterPro" id="IPR036676">
    <property type="entry name" value="PurM-like_C_sf"/>
</dbReference>
<dbReference type="Pfam" id="PF00586">
    <property type="entry name" value="AIRS"/>
    <property type="match status" value="1"/>
</dbReference>
<dbReference type="InterPro" id="IPR011854">
    <property type="entry name" value="HypE"/>
</dbReference>
<dbReference type="NCBIfam" id="TIGR02124">
    <property type="entry name" value="hypE"/>
    <property type="match status" value="1"/>
</dbReference>
<evidence type="ECO:0000259" key="3">
    <source>
        <dbReference type="Pfam" id="PF02769"/>
    </source>
</evidence>
<dbReference type="RefSeq" id="WP_345408173.1">
    <property type="nucleotide sequence ID" value="NZ_BAABHG010000026.1"/>
</dbReference>
<evidence type="ECO:0000313" key="4">
    <source>
        <dbReference type="EMBL" id="MFD2465435.1"/>
    </source>
</evidence>
<dbReference type="Gene3D" id="3.30.1330.10">
    <property type="entry name" value="PurM-like, N-terminal domain"/>
    <property type="match status" value="1"/>
</dbReference>
<reference evidence="5" key="1">
    <citation type="journal article" date="2019" name="Int. J. Syst. Evol. Microbiol.">
        <title>The Global Catalogue of Microorganisms (GCM) 10K type strain sequencing project: providing services to taxonomists for standard genome sequencing and annotation.</title>
        <authorList>
            <consortium name="The Broad Institute Genomics Platform"/>
            <consortium name="The Broad Institute Genome Sequencing Center for Infectious Disease"/>
            <person name="Wu L."/>
            <person name="Ma J."/>
        </authorList>
    </citation>
    <scope>NUCLEOTIDE SEQUENCE [LARGE SCALE GENOMIC DNA]</scope>
    <source>
        <strain evidence="5">CGMCC 4.7643</strain>
    </source>
</reference>
<dbReference type="PIRSF" id="PIRSF005644">
    <property type="entry name" value="Hdrgns_mtr_HypE"/>
    <property type="match status" value="1"/>
</dbReference>
<evidence type="ECO:0000313" key="5">
    <source>
        <dbReference type="Proteomes" id="UP001597419"/>
    </source>
</evidence>
<dbReference type="Pfam" id="PF02769">
    <property type="entry name" value="AIRS_C"/>
    <property type="match status" value="1"/>
</dbReference>
<dbReference type="PANTHER" id="PTHR30303">
    <property type="entry name" value="HYDROGENASE ISOENZYMES FORMATION PROTEIN HYPE"/>
    <property type="match status" value="1"/>
</dbReference>
<feature type="domain" description="PurM-like C-terminal" evidence="3">
    <location>
        <begin position="176"/>
        <end position="322"/>
    </location>
</feature>
<dbReference type="InterPro" id="IPR016188">
    <property type="entry name" value="PurM-like_N"/>
</dbReference>
<dbReference type="InterPro" id="IPR010918">
    <property type="entry name" value="PurM-like_C_dom"/>
</dbReference>
<organism evidence="4 5">
    <name type="scientific">Amycolatopsis samaneae</name>
    <dbReference type="NCBI Taxonomy" id="664691"/>
    <lineage>
        <taxon>Bacteria</taxon>
        <taxon>Bacillati</taxon>
        <taxon>Actinomycetota</taxon>
        <taxon>Actinomycetes</taxon>
        <taxon>Pseudonocardiales</taxon>
        <taxon>Pseudonocardiaceae</taxon>
        <taxon>Amycolatopsis</taxon>
    </lineage>
</organism>
<comment type="caution">
    <text evidence="4">The sequence shown here is derived from an EMBL/GenBank/DDBJ whole genome shotgun (WGS) entry which is preliminary data.</text>
</comment>
<protein>
    <submittedName>
        <fullName evidence="4">Hydrogenase expression/formation protein HypE</fullName>
    </submittedName>
</protein>
<dbReference type="CDD" id="cd02197">
    <property type="entry name" value="HypE"/>
    <property type="match status" value="1"/>
</dbReference>
<name>A0ABW5GWV3_9PSEU</name>
<dbReference type="SUPFAM" id="SSF55326">
    <property type="entry name" value="PurM N-terminal domain-like"/>
    <property type="match status" value="1"/>
</dbReference>
<dbReference type="Proteomes" id="UP001597419">
    <property type="component" value="Unassembled WGS sequence"/>
</dbReference>
<dbReference type="EMBL" id="JBHUKU010000031">
    <property type="protein sequence ID" value="MFD2465435.1"/>
    <property type="molecule type" value="Genomic_DNA"/>
</dbReference>
<evidence type="ECO:0000259" key="2">
    <source>
        <dbReference type="Pfam" id="PF00586"/>
    </source>
</evidence>
<accession>A0ABW5GWV3</accession>
<evidence type="ECO:0000256" key="1">
    <source>
        <dbReference type="ARBA" id="ARBA00006243"/>
    </source>
</evidence>
<dbReference type="Gene3D" id="3.90.650.10">
    <property type="entry name" value="PurM-like C-terminal domain"/>
    <property type="match status" value="1"/>
</dbReference>